<name>A0ABU7XKT7_9HYPH</name>
<organism evidence="4 5">
    <name type="scientific">Methylocystis borbori</name>
    <dbReference type="NCBI Taxonomy" id="3118750"/>
    <lineage>
        <taxon>Bacteria</taxon>
        <taxon>Pseudomonadati</taxon>
        <taxon>Pseudomonadota</taxon>
        <taxon>Alphaproteobacteria</taxon>
        <taxon>Hyphomicrobiales</taxon>
        <taxon>Methylocystaceae</taxon>
        <taxon>Methylocystis</taxon>
    </lineage>
</organism>
<gene>
    <name evidence="4" type="ORF">V3H18_15770</name>
</gene>
<dbReference type="InterPro" id="IPR001867">
    <property type="entry name" value="OmpR/PhoB-type_DNA-bd"/>
</dbReference>
<evidence type="ECO:0000313" key="4">
    <source>
        <dbReference type="EMBL" id="MEF3367993.1"/>
    </source>
</evidence>
<sequence length="213" mass="22989">MSFTRRIMVAAEPELTASLAEQFSAFGRFALRAGALPAPGDDGIDALLLDESPRGRDALAKARRRGLRSFVLLIAQEAKPPPAGVNAVVARPFRFADLVELLDSAPRPAPGANIGPYRFEARELRGPAGARVKLTEKEAAILSRLAEAEGGAVSRESLLRDVWGYGPGVSTRTLETHICRLRRKLEPAPDSPRWLITEGPAYRLAGLQDDLAS</sequence>
<dbReference type="Gene3D" id="1.10.10.10">
    <property type="entry name" value="Winged helix-like DNA-binding domain superfamily/Winged helix DNA-binding domain"/>
    <property type="match status" value="1"/>
</dbReference>
<dbReference type="EMBL" id="JAZHYN010000071">
    <property type="protein sequence ID" value="MEF3367993.1"/>
    <property type="molecule type" value="Genomic_DNA"/>
</dbReference>
<evidence type="ECO:0000256" key="1">
    <source>
        <dbReference type="ARBA" id="ARBA00023125"/>
    </source>
</evidence>
<feature type="domain" description="OmpR/PhoB-type" evidence="3">
    <location>
        <begin position="109"/>
        <end position="206"/>
    </location>
</feature>
<evidence type="ECO:0000256" key="2">
    <source>
        <dbReference type="PROSITE-ProRule" id="PRU01091"/>
    </source>
</evidence>
<evidence type="ECO:0000313" key="5">
    <source>
        <dbReference type="Proteomes" id="UP001350748"/>
    </source>
</evidence>
<accession>A0ABU7XKT7</accession>
<dbReference type="SMART" id="SM00862">
    <property type="entry name" value="Trans_reg_C"/>
    <property type="match status" value="1"/>
</dbReference>
<dbReference type="Proteomes" id="UP001350748">
    <property type="component" value="Unassembled WGS sequence"/>
</dbReference>
<dbReference type="SUPFAM" id="SSF46894">
    <property type="entry name" value="C-terminal effector domain of the bipartite response regulators"/>
    <property type="match status" value="1"/>
</dbReference>
<dbReference type="Pfam" id="PF00486">
    <property type="entry name" value="Trans_reg_C"/>
    <property type="match status" value="1"/>
</dbReference>
<evidence type="ECO:0000259" key="3">
    <source>
        <dbReference type="PROSITE" id="PS51755"/>
    </source>
</evidence>
<protein>
    <submittedName>
        <fullName evidence="4">Winged helix-turn-helix domain-containing protein</fullName>
    </submittedName>
</protein>
<proteinExistence type="predicted"/>
<keyword evidence="5" id="KW-1185">Reference proteome</keyword>
<comment type="caution">
    <text evidence="4">The sequence shown here is derived from an EMBL/GenBank/DDBJ whole genome shotgun (WGS) entry which is preliminary data.</text>
</comment>
<dbReference type="RefSeq" id="WP_332083026.1">
    <property type="nucleotide sequence ID" value="NZ_JAZHYN010000071.1"/>
</dbReference>
<dbReference type="PROSITE" id="PS51755">
    <property type="entry name" value="OMPR_PHOB"/>
    <property type="match status" value="1"/>
</dbReference>
<dbReference type="InterPro" id="IPR016032">
    <property type="entry name" value="Sig_transdc_resp-reg_C-effctor"/>
</dbReference>
<dbReference type="CDD" id="cd00383">
    <property type="entry name" value="trans_reg_C"/>
    <property type="match status" value="1"/>
</dbReference>
<dbReference type="InterPro" id="IPR036388">
    <property type="entry name" value="WH-like_DNA-bd_sf"/>
</dbReference>
<feature type="DNA-binding region" description="OmpR/PhoB-type" evidence="2">
    <location>
        <begin position="109"/>
        <end position="206"/>
    </location>
</feature>
<reference evidence="4 5" key="1">
    <citation type="submission" date="2024-02" db="EMBL/GenBank/DDBJ databases">
        <authorList>
            <person name="Grouzdev D."/>
        </authorList>
    </citation>
    <scope>NUCLEOTIDE SEQUENCE [LARGE SCALE GENOMIC DNA]</scope>
    <source>
        <strain evidence="4 5">9N</strain>
    </source>
</reference>
<keyword evidence="1 2" id="KW-0238">DNA-binding</keyword>